<sequence>MKISKRLIAGIVGVQMLLCSCEAVRISETANYQDSKFAFGSDKTAVLVGNDNILLSEFTKTFSKKYNQKHDFVKQYDSLYTVKLKEEKIFGDIKYDKSLEFVSNDPLTFTQEQQKKVDSLFTNSKADYLIRIYDHEITNRIQGSLGMPMAMSNGGMGMSSGTQSESCIIKSHFQIYDIKSRKKVLDFVSNGNGSVVFFAFEQAFTDAMNSSIKNSAIYLKTGKLKF</sequence>
<protein>
    <recommendedName>
        <fullName evidence="3">Lipoprotein</fullName>
    </recommendedName>
</protein>
<accession>A0ABS6Y2K2</accession>
<evidence type="ECO:0000313" key="1">
    <source>
        <dbReference type="EMBL" id="MBW4362761.1"/>
    </source>
</evidence>
<reference evidence="1 2" key="1">
    <citation type="submission" date="2021-07" db="EMBL/GenBank/DDBJ databases">
        <title>Flavobacterium sp. nov. isolated from sediment on the Taihu Lake.</title>
        <authorList>
            <person name="Qu J.-H."/>
        </authorList>
    </citation>
    <scope>NUCLEOTIDE SEQUENCE [LARGE SCALE GENOMIC DNA]</scope>
    <source>
        <strain evidence="1 2">NAS39</strain>
    </source>
</reference>
<dbReference type="Proteomes" id="UP000812031">
    <property type="component" value="Unassembled WGS sequence"/>
</dbReference>
<dbReference type="PROSITE" id="PS51257">
    <property type="entry name" value="PROKAR_LIPOPROTEIN"/>
    <property type="match status" value="1"/>
</dbReference>
<name>A0ABS6Y2K2_9FLAO</name>
<keyword evidence="2" id="KW-1185">Reference proteome</keyword>
<dbReference type="RefSeq" id="WP_219319230.1">
    <property type="nucleotide sequence ID" value="NZ_JAHWYN010000039.1"/>
</dbReference>
<organism evidence="1 2">
    <name type="scientific">Flavobacterium taihuense</name>
    <dbReference type="NCBI Taxonomy" id="2857508"/>
    <lineage>
        <taxon>Bacteria</taxon>
        <taxon>Pseudomonadati</taxon>
        <taxon>Bacteroidota</taxon>
        <taxon>Flavobacteriia</taxon>
        <taxon>Flavobacteriales</taxon>
        <taxon>Flavobacteriaceae</taxon>
        <taxon>Flavobacterium</taxon>
    </lineage>
</organism>
<dbReference type="EMBL" id="JAHWYN010000039">
    <property type="protein sequence ID" value="MBW4362761.1"/>
    <property type="molecule type" value="Genomic_DNA"/>
</dbReference>
<gene>
    <name evidence="1" type="ORF">KZH69_19955</name>
</gene>
<proteinExistence type="predicted"/>
<evidence type="ECO:0000313" key="2">
    <source>
        <dbReference type="Proteomes" id="UP000812031"/>
    </source>
</evidence>
<comment type="caution">
    <text evidence="1">The sequence shown here is derived from an EMBL/GenBank/DDBJ whole genome shotgun (WGS) entry which is preliminary data.</text>
</comment>
<evidence type="ECO:0008006" key="3">
    <source>
        <dbReference type="Google" id="ProtNLM"/>
    </source>
</evidence>